<comment type="similarity">
    <text evidence="2">Belongs to the sestrin family.</text>
</comment>
<evidence type="ECO:0000313" key="8">
    <source>
        <dbReference type="Proteomes" id="UP000694409"/>
    </source>
</evidence>
<evidence type="ECO:0000256" key="2">
    <source>
        <dbReference type="ARBA" id="ARBA00008350"/>
    </source>
</evidence>
<dbReference type="GO" id="GO:0005739">
    <property type="term" value="C:mitochondrion"/>
    <property type="evidence" value="ECO:0007669"/>
    <property type="project" value="GOC"/>
</dbReference>
<dbReference type="GO" id="GO:0031932">
    <property type="term" value="C:TORC2 complex"/>
    <property type="evidence" value="ECO:0007669"/>
    <property type="project" value="Ensembl"/>
</dbReference>
<sequence length="594" mass="66386">MGFLERGIEAARELASGPSTFIPLGEIPQEGRESSLHQLLEAFVSAGRVDHVAMVMGLHPQYLSSFWKTQYLLLRMDGPLPYHKRHYIAIMAAARHRCSYLVGLHMGEFLQVGGNPAWLQGLHCAPQKLRNLNEINKLLAHRPWLVTKEHIEALLRPGQDSWSLAELVQALVLLTHYHSLASFVFGCGIKPKEEQDVGSSCWAPSPHSNSSPASGDSIGSSGGTDAVQEVEVLMERMKLLQENQLEEEGVTQEEMATRFELEKTESLLVPSSDILDPSLQSNIRCFLEDPEFGYKDFTRRGEQAPPTFRAQDYTWEDHGYSLINRLYPDVGQLLDEKFQVVYNLTYNTIAMHCGVDTSVLRRAIWNYVHCVFGIRCVPKAWLGGPGAGPVTWSGLTWLGFLLSLPWEGPGAGPVTWSGLECCCYCFPKAKWCWWWAWLRFRTALGKENLVQSCNKGCEALEEFAQRGGGILIPGSVQGQAELGLEQPGTVGGVTAHGRGWDWMGCKVPSHPNHSGFYECTRLVSAVTHPALSSYDDYDYGEVNQLLERNLKVYIKTVACYPERTTKQIYAQFWRHFKHSEKVLPVPPPGGCSGC</sequence>
<comment type="subcellular location">
    <subcellularLocation>
        <location evidence="1">Cytoplasm</location>
    </subcellularLocation>
</comment>
<dbReference type="GO" id="GO:0034599">
    <property type="term" value="P:cellular response to oxidative stress"/>
    <property type="evidence" value="ECO:0007669"/>
    <property type="project" value="Ensembl"/>
</dbReference>
<accession>A0A8C9MZX2</accession>
<dbReference type="GO" id="GO:0009749">
    <property type="term" value="P:response to glucose"/>
    <property type="evidence" value="ECO:0007669"/>
    <property type="project" value="Ensembl"/>
</dbReference>
<evidence type="ECO:0000256" key="5">
    <source>
        <dbReference type="ARBA" id="ARBA00049242"/>
    </source>
</evidence>
<evidence type="ECO:0000313" key="7">
    <source>
        <dbReference type="Ensembl" id="ENSSCAP00000010524.1"/>
    </source>
</evidence>
<dbReference type="GO" id="GO:0030330">
    <property type="term" value="P:DNA damage response, signal transduction by p53 class mediator"/>
    <property type="evidence" value="ECO:0007669"/>
    <property type="project" value="Ensembl"/>
</dbReference>
<reference evidence="7" key="2">
    <citation type="submission" date="2025-09" db="UniProtKB">
        <authorList>
            <consortium name="Ensembl"/>
        </authorList>
    </citation>
    <scope>IDENTIFICATION</scope>
</reference>
<dbReference type="GO" id="GO:1900182">
    <property type="term" value="P:positive regulation of protein localization to nucleus"/>
    <property type="evidence" value="ECO:0007669"/>
    <property type="project" value="Ensembl"/>
</dbReference>
<dbReference type="PANTHER" id="PTHR12474:SF2">
    <property type="entry name" value="SESTRIN-2"/>
    <property type="match status" value="1"/>
</dbReference>
<feature type="region of interest" description="Disordered" evidence="6">
    <location>
        <begin position="198"/>
        <end position="223"/>
    </location>
</feature>
<dbReference type="InterPro" id="IPR006730">
    <property type="entry name" value="Sestrin"/>
</dbReference>
<dbReference type="GO" id="GO:0031588">
    <property type="term" value="C:nucleotide-activated protein kinase complex"/>
    <property type="evidence" value="ECO:0007669"/>
    <property type="project" value="Ensembl"/>
</dbReference>
<dbReference type="GO" id="GO:0046323">
    <property type="term" value="P:D-glucose import"/>
    <property type="evidence" value="ECO:0007669"/>
    <property type="project" value="Ensembl"/>
</dbReference>
<dbReference type="GO" id="GO:0007005">
    <property type="term" value="P:mitochondrion organization"/>
    <property type="evidence" value="ECO:0007669"/>
    <property type="project" value="Ensembl"/>
</dbReference>
<dbReference type="GO" id="GO:0042593">
    <property type="term" value="P:glucose homeostasis"/>
    <property type="evidence" value="ECO:0007669"/>
    <property type="project" value="Ensembl"/>
</dbReference>
<dbReference type="GO" id="GO:0071233">
    <property type="term" value="P:cellular response to L-leucine"/>
    <property type="evidence" value="ECO:0007669"/>
    <property type="project" value="Ensembl"/>
</dbReference>
<dbReference type="Ensembl" id="ENSSCAT00000011885.1">
    <property type="protein sequence ID" value="ENSSCAP00000010524.1"/>
    <property type="gene ID" value="ENSSCAG00000007973.1"/>
</dbReference>
<keyword evidence="3" id="KW-0963">Cytoplasm</keyword>
<dbReference type="GO" id="GO:1904504">
    <property type="term" value="P:positive regulation of lipophagy"/>
    <property type="evidence" value="ECO:0007669"/>
    <property type="project" value="Ensembl"/>
</dbReference>
<dbReference type="GO" id="GO:1901031">
    <property type="term" value="P:regulation of response to reactive oxygen species"/>
    <property type="evidence" value="ECO:0007669"/>
    <property type="project" value="InterPro"/>
</dbReference>
<dbReference type="GO" id="GO:1990316">
    <property type="term" value="C:Atg1/ULK1 kinase complex"/>
    <property type="evidence" value="ECO:0007669"/>
    <property type="project" value="Ensembl"/>
</dbReference>
<proteinExistence type="inferred from homology"/>
<dbReference type="GO" id="GO:0032542">
    <property type="term" value="F:sulfiredoxin activity"/>
    <property type="evidence" value="ECO:0007669"/>
    <property type="project" value="Ensembl"/>
</dbReference>
<evidence type="ECO:0000256" key="1">
    <source>
        <dbReference type="ARBA" id="ARBA00004496"/>
    </source>
</evidence>
<dbReference type="GO" id="GO:0085020">
    <property type="term" value="P:protein K6-linked ubiquitination"/>
    <property type="evidence" value="ECO:0007669"/>
    <property type="project" value="Ensembl"/>
</dbReference>
<reference evidence="7" key="1">
    <citation type="submission" date="2025-08" db="UniProtKB">
        <authorList>
            <consortium name="Ensembl"/>
        </authorList>
    </citation>
    <scope>IDENTIFICATION</scope>
</reference>
<dbReference type="GO" id="GO:0005634">
    <property type="term" value="C:nucleus"/>
    <property type="evidence" value="ECO:0007669"/>
    <property type="project" value="InterPro"/>
</dbReference>
<dbReference type="Proteomes" id="UP000694409">
    <property type="component" value="Unassembled WGS sequence"/>
</dbReference>
<dbReference type="SUPFAM" id="SSF69118">
    <property type="entry name" value="AhpD-like"/>
    <property type="match status" value="1"/>
</dbReference>
<organism evidence="7 8">
    <name type="scientific">Serinus canaria</name>
    <name type="common">Island canary</name>
    <name type="synonym">Fringilla canaria</name>
    <dbReference type="NCBI Taxonomy" id="9135"/>
    <lineage>
        <taxon>Eukaryota</taxon>
        <taxon>Metazoa</taxon>
        <taxon>Chordata</taxon>
        <taxon>Craniata</taxon>
        <taxon>Vertebrata</taxon>
        <taxon>Euteleostomi</taxon>
        <taxon>Archelosauria</taxon>
        <taxon>Archosauria</taxon>
        <taxon>Dinosauria</taxon>
        <taxon>Saurischia</taxon>
        <taxon>Theropoda</taxon>
        <taxon>Coelurosauria</taxon>
        <taxon>Aves</taxon>
        <taxon>Neognathae</taxon>
        <taxon>Neoaves</taxon>
        <taxon>Telluraves</taxon>
        <taxon>Australaves</taxon>
        <taxon>Passeriformes</taxon>
        <taxon>Passeroidea</taxon>
        <taxon>Fringillidae</taxon>
        <taxon>Carduelinae</taxon>
        <taxon>Serinus</taxon>
    </lineage>
</organism>
<dbReference type="GO" id="GO:0042149">
    <property type="term" value="P:cellular response to glucose starvation"/>
    <property type="evidence" value="ECO:0007669"/>
    <property type="project" value="Ensembl"/>
</dbReference>
<comment type="catalytic activity">
    <reaction evidence="5">
        <text>a hydroperoxide + L-cysteinyl-[protein] = S-hydroxy-L-cysteinyl-[protein] + an alcohol</text>
        <dbReference type="Rhea" id="RHEA:67124"/>
        <dbReference type="Rhea" id="RHEA-COMP:10131"/>
        <dbReference type="Rhea" id="RHEA-COMP:17193"/>
        <dbReference type="ChEBI" id="CHEBI:29950"/>
        <dbReference type="ChEBI" id="CHEBI:30879"/>
        <dbReference type="ChEBI" id="CHEBI:35924"/>
        <dbReference type="ChEBI" id="CHEBI:61973"/>
    </reaction>
    <physiologicalReaction direction="left-to-right" evidence="5">
        <dbReference type="Rhea" id="RHEA:67125"/>
    </physiologicalReaction>
</comment>
<evidence type="ECO:0000256" key="6">
    <source>
        <dbReference type="SAM" id="MobiDB-lite"/>
    </source>
</evidence>
<dbReference type="GO" id="GO:0140311">
    <property type="term" value="F:protein sequestering activity"/>
    <property type="evidence" value="ECO:0007669"/>
    <property type="project" value="Ensembl"/>
</dbReference>
<dbReference type="GO" id="GO:0005092">
    <property type="term" value="F:GDP-dissociation inhibitor activity"/>
    <property type="evidence" value="ECO:0007669"/>
    <property type="project" value="Ensembl"/>
</dbReference>
<dbReference type="Pfam" id="PF04636">
    <property type="entry name" value="PA26"/>
    <property type="match status" value="2"/>
</dbReference>
<dbReference type="GO" id="GO:0070328">
    <property type="term" value="P:triglyceride homeostasis"/>
    <property type="evidence" value="ECO:0007669"/>
    <property type="project" value="Ensembl"/>
</dbReference>
<dbReference type="GO" id="GO:0070728">
    <property type="term" value="F:L-leucine binding"/>
    <property type="evidence" value="ECO:0007669"/>
    <property type="project" value="Ensembl"/>
</dbReference>
<dbReference type="GO" id="GO:0044877">
    <property type="term" value="F:protein-containing complex binding"/>
    <property type="evidence" value="ECO:0007669"/>
    <property type="project" value="Ensembl"/>
</dbReference>
<dbReference type="GO" id="GO:0032042">
    <property type="term" value="P:mitochondrial DNA metabolic process"/>
    <property type="evidence" value="ECO:0007669"/>
    <property type="project" value="Ensembl"/>
</dbReference>
<dbReference type="GO" id="GO:0004601">
    <property type="term" value="F:peroxidase activity"/>
    <property type="evidence" value="ECO:0007669"/>
    <property type="project" value="Ensembl"/>
</dbReference>
<feature type="compositionally biased region" description="Low complexity" evidence="6">
    <location>
        <begin position="204"/>
        <end position="219"/>
    </location>
</feature>
<dbReference type="GO" id="GO:0006111">
    <property type="term" value="P:regulation of gluconeogenesis"/>
    <property type="evidence" value="ECO:0007669"/>
    <property type="project" value="Ensembl"/>
</dbReference>
<keyword evidence="4" id="KW-0560">Oxidoreductase</keyword>
<dbReference type="GO" id="GO:1902010">
    <property type="term" value="P:negative regulation of translation in response to endoplasmic reticulum stress"/>
    <property type="evidence" value="ECO:0007669"/>
    <property type="project" value="Ensembl"/>
</dbReference>
<keyword evidence="8" id="KW-1185">Reference proteome</keyword>
<dbReference type="PANTHER" id="PTHR12474">
    <property type="entry name" value="P53 REGULATED PA26 NUCLEAR PROTEIN SESTRIN"/>
    <property type="match status" value="1"/>
</dbReference>
<dbReference type="FunFam" id="1.20.1290.10:FF:000001">
    <property type="entry name" value="Sestrin 1"/>
    <property type="match status" value="1"/>
</dbReference>
<dbReference type="GO" id="GO:0051897">
    <property type="term" value="P:positive regulation of phosphatidylinositol 3-kinase/protein kinase B signal transduction"/>
    <property type="evidence" value="ECO:0007669"/>
    <property type="project" value="Ensembl"/>
</dbReference>
<dbReference type="GO" id="GO:0006635">
    <property type="term" value="P:fatty acid beta-oxidation"/>
    <property type="evidence" value="ECO:0007669"/>
    <property type="project" value="Ensembl"/>
</dbReference>
<dbReference type="GO" id="GO:1904262">
    <property type="term" value="P:negative regulation of TORC1 signaling"/>
    <property type="evidence" value="ECO:0007669"/>
    <property type="project" value="Ensembl"/>
</dbReference>
<dbReference type="GeneTree" id="ENSGT00950000183168"/>
<dbReference type="GO" id="GO:0070534">
    <property type="term" value="P:protein K63-linked ubiquitination"/>
    <property type="evidence" value="ECO:0007669"/>
    <property type="project" value="Ensembl"/>
</dbReference>
<dbReference type="GO" id="GO:0005765">
    <property type="term" value="C:lysosomal membrane"/>
    <property type="evidence" value="ECO:0007669"/>
    <property type="project" value="Ensembl"/>
</dbReference>
<dbReference type="GO" id="GO:0072593">
    <property type="term" value="P:reactive oxygen species metabolic process"/>
    <property type="evidence" value="ECO:0007669"/>
    <property type="project" value="Ensembl"/>
</dbReference>
<gene>
    <name evidence="7" type="primary">SESN2</name>
</gene>
<dbReference type="GO" id="GO:0030308">
    <property type="term" value="P:negative regulation of cell growth"/>
    <property type="evidence" value="ECO:0007669"/>
    <property type="project" value="Ensembl"/>
</dbReference>
<dbReference type="AlphaFoldDB" id="A0A8C9MZX2"/>
<evidence type="ECO:0000256" key="4">
    <source>
        <dbReference type="ARBA" id="ARBA00023002"/>
    </source>
</evidence>
<protein>
    <submittedName>
        <fullName evidence="7">Sestrin 2</fullName>
    </submittedName>
</protein>
<name>A0A8C9MZX2_SERCA</name>
<dbReference type="Gene3D" id="1.20.1290.10">
    <property type="entry name" value="AhpD-like"/>
    <property type="match status" value="1"/>
</dbReference>
<dbReference type="GO" id="GO:1904263">
    <property type="term" value="P:positive regulation of TORC1 signaling"/>
    <property type="evidence" value="ECO:0007669"/>
    <property type="project" value="Ensembl"/>
</dbReference>
<dbReference type="InterPro" id="IPR029032">
    <property type="entry name" value="AhpD-like"/>
</dbReference>
<evidence type="ECO:0000256" key="3">
    <source>
        <dbReference type="ARBA" id="ARBA00022490"/>
    </source>
</evidence>
<dbReference type="GO" id="GO:1990253">
    <property type="term" value="P:cellular response to leucine starvation"/>
    <property type="evidence" value="ECO:0007669"/>
    <property type="project" value="Ensembl"/>
</dbReference>
<dbReference type="GO" id="GO:0042731">
    <property type="term" value="F:PH domain binding"/>
    <property type="evidence" value="ECO:0007669"/>
    <property type="project" value="Ensembl"/>
</dbReference>
<dbReference type="GO" id="GO:0141161">
    <property type="term" value="P:regulation of cAMP/PKA signal transduction"/>
    <property type="evidence" value="ECO:0007669"/>
    <property type="project" value="Ensembl"/>
</dbReference>
<dbReference type="GO" id="GO:0032868">
    <property type="term" value="P:response to insulin"/>
    <property type="evidence" value="ECO:0007669"/>
    <property type="project" value="Ensembl"/>
</dbReference>